<sequence>MKRSMKSGHQKRTESKRKALQQSANAPGQRSLFEMFRSTTTNSSTTTNTERECIGTTEERSNKIIDFSGEKSQHVELPDPVPVMVVVESDTEAKETTNTCGNIATVSTSKSDSKNSNDWYRGMKLDVDWLLDAAKCLVLKKEIKDKRKRPTVTCLLCNKYEFQVRKMTSNCQLPIANVGPTLASNIPITNTDPLSYVTPVSTSFEFHAITYDELIKVVKNLKTNKSPGLDNVSTKLVKEAGDSIIPSLNHLFNLSLSTGIFPEDWKVAKVTPIYKSGEKSDCGNYRPISVISTIAKIFEKIVYTQILDYLDENCIISPNQSGFRSLHSTETALLSLTNEWLINMDQGLINGVLFLDLKKAFDTVDHNILLSKLTAYGIKGTAHKWFQSYLRKRQQICKINKKMSDIRTITCGVPQGTNLGCYFSFI</sequence>
<feature type="compositionally biased region" description="Basic residues" evidence="1">
    <location>
        <begin position="1"/>
        <end position="10"/>
    </location>
</feature>
<proteinExistence type="predicted"/>
<reference evidence="2" key="1">
    <citation type="submission" date="2020-04" db="EMBL/GenBank/DDBJ databases">
        <authorList>
            <person name="Alioto T."/>
            <person name="Alioto T."/>
            <person name="Gomez Garrido J."/>
        </authorList>
    </citation>
    <scope>NUCLEOTIDE SEQUENCE</scope>
    <source>
        <strain evidence="2">A484AB</strain>
    </source>
</reference>
<evidence type="ECO:0000256" key="1">
    <source>
        <dbReference type="SAM" id="MobiDB-lite"/>
    </source>
</evidence>
<evidence type="ECO:0000313" key="2">
    <source>
        <dbReference type="EMBL" id="CAB3986955.1"/>
    </source>
</evidence>
<dbReference type="PANTHER" id="PTHR19446">
    <property type="entry name" value="REVERSE TRANSCRIPTASES"/>
    <property type="match status" value="1"/>
</dbReference>
<dbReference type="EMBL" id="CACRXK020001097">
    <property type="protein sequence ID" value="CAB3986955.1"/>
    <property type="molecule type" value="Genomic_DNA"/>
</dbReference>
<name>A0A6S7G5C2_PARCT</name>
<dbReference type="PROSITE" id="PS50878">
    <property type="entry name" value="RT_POL"/>
    <property type="match status" value="1"/>
</dbReference>
<keyword evidence="3" id="KW-1185">Reference proteome</keyword>
<gene>
    <name evidence="2" type="ORF">PACLA_8A031043</name>
</gene>
<feature type="region of interest" description="Disordered" evidence="1">
    <location>
        <begin position="1"/>
        <end position="32"/>
    </location>
</feature>
<dbReference type="Pfam" id="PF00078">
    <property type="entry name" value="RVT_1"/>
    <property type="match status" value="1"/>
</dbReference>
<dbReference type="OrthoDB" id="5985125at2759"/>
<evidence type="ECO:0000313" key="3">
    <source>
        <dbReference type="Proteomes" id="UP001152795"/>
    </source>
</evidence>
<dbReference type="CDD" id="cd01650">
    <property type="entry name" value="RT_nLTR_like"/>
    <property type="match status" value="1"/>
</dbReference>
<comment type="caution">
    <text evidence="2">The sequence shown here is derived from an EMBL/GenBank/DDBJ whole genome shotgun (WGS) entry which is preliminary data.</text>
</comment>
<dbReference type="SUPFAM" id="SSF56672">
    <property type="entry name" value="DNA/RNA polymerases"/>
    <property type="match status" value="1"/>
</dbReference>
<organism evidence="2 3">
    <name type="scientific">Paramuricea clavata</name>
    <name type="common">Red gorgonian</name>
    <name type="synonym">Violescent sea-whip</name>
    <dbReference type="NCBI Taxonomy" id="317549"/>
    <lineage>
        <taxon>Eukaryota</taxon>
        <taxon>Metazoa</taxon>
        <taxon>Cnidaria</taxon>
        <taxon>Anthozoa</taxon>
        <taxon>Octocorallia</taxon>
        <taxon>Malacalcyonacea</taxon>
        <taxon>Plexauridae</taxon>
        <taxon>Paramuricea</taxon>
    </lineage>
</organism>
<protein>
    <submittedName>
        <fullName evidence="2">Uncharacterized protein</fullName>
    </submittedName>
</protein>
<dbReference type="Proteomes" id="UP001152795">
    <property type="component" value="Unassembled WGS sequence"/>
</dbReference>
<dbReference type="AlphaFoldDB" id="A0A6S7G5C2"/>
<dbReference type="InterPro" id="IPR000477">
    <property type="entry name" value="RT_dom"/>
</dbReference>
<dbReference type="InterPro" id="IPR043502">
    <property type="entry name" value="DNA/RNA_pol_sf"/>
</dbReference>
<accession>A0A6S7G5C2</accession>